<dbReference type="Pfam" id="PF19313">
    <property type="entry name" value="DUF5916"/>
    <property type="match status" value="1"/>
</dbReference>
<dbReference type="EMBL" id="UINC01157761">
    <property type="protein sequence ID" value="SVD54930.1"/>
    <property type="molecule type" value="Genomic_DNA"/>
</dbReference>
<evidence type="ECO:0000259" key="1">
    <source>
        <dbReference type="Pfam" id="PF19313"/>
    </source>
</evidence>
<feature type="domain" description="DUF5916" evidence="1">
    <location>
        <begin position="214"/>
        <end position="279"/>
    </location>
</feature>
<organism evidence="2">
    <name type="scientific">marine metagenome</name>
    <dbReference type="NCBI Taxonomy" id="408172"/>
    <lineage>
        <taxon>unclassified sequences</taxon>
        <taxon>metagenomes</taxon>
        <taxon>ecological metagenomes</taxon>
    </lineage>
</organism>
<feature type="non-terminal residue" evidence="2">
    <location>
        <position position="1"/>
    </location>
</feature>
<feature type="non-terminal residue" evidence="2">
    <location>
        <position position="279"/>
    </location>
</feature>
<evidence type="ECO:0000313" key="2">
    <source>
        <dbReference type="EMBL" id="SVD54930.1"/>
    </source>
</evidence>
<accession>A0A382W8V8</accession>
<gene>
    <name evidence="2" type="ORF">METZ01_LOCUS407784</name>
</gene>
<dbReference type="CDD" id="cd09618">
    <property type="entry name" value="CBM9_like_2"/>
    <property type="match status" value="1"/>
</dbReference>
<sequence length="279" mass="31235">RLDGLLTEDVWSRTVALGGFIQREPEQGTAATEQTEVRIAYDNATLYIGIVAHDSEPDEIVARILQRDKLIEPLFFGAGIQFAGDDAIAILLDPFHDHRSGVIFATNPNGAEFEALITDEGSELNIDWRGVWEVKSARTRDGWSAEFAIPWRTLRYPEAVGDEPWGINVFRIIRRKNEETLWQSWEREGGGLRRVSRAGHLTGLSDLPQQGLNLEMKPFVLAGRRQEANEAGAISSSVQREIGLDIKTELRPGLVLDLTLNTDFAQVEVDEAQVNLTRF</sequence>
<proteinExistence type="predicted"/>
<dbReference type="SUPFAM" id="SSF49344">
    <property type="entry name" value="CBD9-like"/>
    <property type="match status" value="1"/>
</dbReference>
<dbReference type="InterPro" id="IPR045670">
    <property type="entry name" value="DUF5916"/>
</dbReference>
<reference evidence="2" key="1">
    <citation type="submission" date="2018-05" db="EMBL/GenBank/DDBJ databases">
        <authorList>
            <person name="Lanie J.A."/>
            <person name="Ng W.-L."/>
            <person name="Kazmierczak K.M."/>
            <person name="Andrzejewski T.M."/>
            <person name="Davidsen T.M."/>
            <person name="Wayne K.J."/>
            <person name="Tettelin H."/>
            <person name="Glass J.I."/>
            <person name="Rusch D."/>
            <person name="Podicherti R."/>
            <person name="Tsui H.-C.T."/>
            <person name="Winkler M.E."/>
        </authorList>
    </citation>
    <scope>NUCLEOTIDE SEQUENCE</scope>
</reference>
<name>A0A382W8V8_9ZZZZ</name>
<protein>
    <recommendedName>
        <fullName evidence="1">DUF5916 domain-containing protein</fullName>
    </recommendedName>
</protein>
<dbReference type="Gene3D" id="2.60.40.1190">
    <property type="match status" value="1"/>
</dbReference>
<dbReference type="AlphaFoldDB" id="A0A382W8V8"/>